<organism evidence="1 2">
    <name type="scientific">Tritrichomonas foetus</name>
    <dbReference type="NCBI Taxonomy" id="1144522"/>
    <lineage>
        <taxon>Eukaryota</taxon>
        <taxon>Metamonada</taxon>
        <taxon>Parabasalia</taxon>
        <taxon>Tritrichomonadida</taxon>
        <taxon>Tritrichomonadidae</taxon>
        <taxon>Tritrichomonas</taxon>
    </lineage>
</organism>
<name>A0A1J4KMU0_9EUKA</name>
<comment type="caution">
    <text evidence="1">The sequence shown here is derived from an EMBL/GenBank/DDBJ whole genome shotgun (WGS) entry which is preliminary data.</text>
</comment>
<proteinExistence type="predicted"/>
<dbReference type="RefSeq" id="XP_068365775.1">
    <property type="nucleotide sequence ID" value="XM_068499598.1"/>
</dbReference>
<dbReference type="VEuPathDB" id="TrichDB:TRFO_17455"/>
<accession>A0A1J4KMU0</accession>
<dbReference type="GeneID" id="94834302"/>
<gene>
    <name evidence="1" type="ORF">TRFO_17455</name>
</gene>
<protein>
    <submittedName>
        <fullName evidence="1">Uncharacterized protein</fullName>
    </submittedName>
</protein>
<dbReference type="EMBL" id="MLAK01000559">
    <property type="protein sequence ID" value="OHT12639.1"/>
    <property type="molecule type" value="Genomic_DNA"/>
</dbReference>
<evidence type="ECO:0000313" key="2">
    <source>
        <dbReference type="Proteomes" id="UP000179807"/>
    </source>
</evidence>
<dbReference type="Proteomes" id="UP000179807">
    <property type="component" value="Unassembled WGS sequence"/>
</dbReference>
<evidence type="ECO:0000313" key="1">
    <source>
        <dbReference type="EMBL" id="OHT12639.1"/>
    </source>
</evidence>
<reference evidence="1" key="1">
    <citation type="submission" date="2016-10" db="EMBL/GenBank/DDBJ databases">
        <authorList>
            <person name="Benchimol M."/>
            <person name="Almeida L.G."/>
            <person name="Vasconcelos A.T."/>
            <person name="Perreira-Neves A."/>
            <person name="Rosa I.A."/>
            <person name="Tasca T."/>
            <person name="Bogo M.R."/>
            <person name="de Souza W."/>
        </authorList>
    </citation>
    <scope>NUCLEOTIDE SEQUENCE [LARGE SCALE GENOMIC DNA]</scope>
    <source>
        <strain evidence="1">K</strain>
    </source>
</reference>
<dbReference type="AlphaFoldDB" id="A0A1J4KMU0"/>
<dbReference type="OrthoDB" id="10263621at2759"/>
<keyword evidence="2" id="KW-1185">Reference proteome</keyword>
<sequence>MFQNQNKNAYICYGKVATANPTLKWDDFWIQVRGFWLEISKKVGQPCYFLIPLDLASLSAGFLETNVQNSISLVTSPKTGSTKIFLQSTNRFDVIQLYHAIQTGQGLLKTALQKSQITKAVEFDCETVSSFFNLGKTKLKLVGSQKGFEFTSNKNSSLYEMDKIHSLFAKVNDNSADTRLCINVEENGSTVTKEFNCMNHQNLLNAISCFLINSYNWEIAARQASMNTPTVSDI</sequence>